<dbReference type="Gene3D" id="3.30.70.3550">
    <property type="entry name" value="Leucyl/phenylalanyl-tRNA-protein transferase, N-terminal domain"/>
    <property type="match status" value="1"/>
</dbReference>
<dbReference type="RefSeq" id="WP_095413821.1">
    <property type="nucleotide sequence ID" value="NZ_CP018477.1"/>
</dbReference>
<dbReference type="NCBIfam" id="TIGR00667">
    <property type="entry name" value="aat"/>
    <property type="match status" value="1"/>
</dbReference>
<dbReference type="Gene3D" id="3.40.630.70">
    <property type="entry name" value="Leucyl/phenylalanyl-tRNA-protein transferase, C-terminal domain"/>
    <property type="match status" value="1"/>
</dbReference>
<dbReference type="EC" id="2.3.2.6" evidence="4"/>
<dbReference type="GO" id="GO:0005737">
    <property type="term" value="C:cytoplasm"/>
    <property type="evidence" value="ECO:0007669"/>
    <property type="project" value="UniProtKB-SubCell"/>
</dbReference>
<dbReference type="Pfam" id="PF03588">
    <property type="entry name" value="Leu_Phe_trans"/>
    <property type="match status" value="1"/>
</dbReference>
<dbReference type="InterPro" id="IPR004616">
    <property type="entry name" value="Leu/Phe-tRNA_Trfase"/>
</dbReference>
<dbReference type="GO" id="GO:0030163">
    <property type="term" value="P:protein catabolic process"/>
    <property type="evidence" value="ECO:0007669"/>
    <property type="project" value="UniProtKB-UniRule"/>
</dbReference>
<evidence type="ECO:0000313" key="5">
    <source>
        <dbReference type="EMBL" id="ASV73123.1"/>
    </source>
</evidence>
<dbReference type="InterPro" id="IPR042221">
    <property type="entry name" value="Leu/Phe-tRNA_Trfase_N"/>
</dbReference>
<keyword evidence="3 4" id="KW-0012">Acyltransferase</keyword>
<dbReference type="SUPFAM" id="SSF55729">
    <property type="entry name" value="Acyl-CoA N-acyltransferases (Nat)"/>
    <property type="match status" value="1"/>
</dbReference>
<sequence>MRDDLSPFRPSRFFPPAESANRYGVVAVGGTLHPEVLLDAYAHGIFPWPIDEDSPIVWASPGTRAIFEWEHIHIPHRLRPIIKRGDFQITVDRDFSAVIRGCATANGRAGATWITPAMIEAYTHLHELGYAHSVEAWKADELAGGVYGVALRGLFAAESMFYRISNASKVALLYLLAHLKARGYLLVDIQMLTPVTQSLGARTIRRRQYLYRLAEALRANVTFGTTLEVTAADVLALDQTYRPSSEPNAG</sequence>
<comment type="function">
    <text evidence="4">Functions in the N-end rule pathway of protein degradation where it conjugates Leu, Phe and, less efficiently, Met from aminoacyl-tRNAs to the N-termini of proteins containing an N-terminal arginine or lysine.</text>
</comment>
<comment type="catalytic activity">
    <reaction evidence="4">
        <text>L-phenylalanyl-tRNA(Phe) + an N-terminal L-alpha-aminoacyl-[protein] = an N-terminal L-phenylalanyl-L-alpha-aminoacyl-[protein] + tRNA(Phe)</text>
        <dbReference type="Rhea" id="RHEA:43632"/>
        <dbReference type="Rhea" id="RHEA-COMP:9668"/>
        <dbReference type="Rhea" id="RHEA-COMP:9699"/>
        <dbReference type="Rhea" id="RHEA-COMP:10636"/>
        <dbReference type="Rhea" id="RHEA-COMP:10637"/>
        <dbReference type="ChEBI" id="CHEBI:78442"/>
        <dbReference type="ChEBI" id="CHEBI:78531"/>
        <dbReference type="ChEBI" id="CHEBI:78597"/>
        <dbReference type="ChEBI" id="CHEBI:83561"/>
        <dbReference type="EC" id="2.3.2.6"/>
    </reaction>
</comment>
<comment type="catalytic activity">
    <reaction evidence="4">
        <text>N-terminal L-arginyl-[protein] + L-leucyl-tRNA(Leu) = N-terminal L-leucyl-L-arginyl-[protein] + tRNA(Leu) + H(+)</text>
        <dbReference type="Rhea" id="RHEA:50416"/>
        <dbReference type="Rhea" id="RHEA-COMP:9613"/>
        <dbReference type="Rhea" id="RHEA-COMP:9622"/>
        <dbReference type="Rhea" id="RHEA-COMP:12672"/>
        <dbReference type="Rhea" id="RHEA-COMP:12673"/>
        <dbReference type="ChEBI" id="CHEBI:15378"/>
        <dbReference type="ChEBI" id="CHEBI:64719"/>
        <dbReference type="ChEBI" id="CHEBI:78442"/>
        <dbReference type="ChEBI" id="CHEBI:78494"/>
        <dbReference type="ChEBI" id="CHEBI:133044"/>
        <dbReference type="EC" id="2.3.2.6"/>
    </reaction>
</comment>
<reference evidence="5 6" key="1">
    <citation type="journal article" name="Front. Microbiol.">
        <title>Sugar Metabolism of the First Thermophilic Planctomycete Thermogutta terrifontis: Comparative Genomic and Transcriptomic Approaches.</title>
        <authorList>
            <person name="Elcheninov A.G."/>
            <person name="Menzel P."/>
            <person name="Gudbergsdottir S.R."/>
            <person name="Slesarev A.I."/>
            <person name="Kadnikov V.V."/>
            <person name="Krogh A."/>
            <person name="Bonch-Osmolovskaya E.A."/>
            <person name="Peng X."/>
            <person name="Kublanov I.V."/>
        </authorList>
    </citation>
    <scope>NUCLEOTIDE SEQUENCE [LARGE SCALE GENOMIC DNA]</scope>
    <source>
        <strain evidence="5 6">R1</strain>
    </source>
</reference>
<evidence type="ECO:0000256" key="2">
    <source>
        <dbReference type="ARBA" id="ARBA00022679"/>
    </source>
</evidence>
<keyword evidence="2 4" id="KW-0808">Transferase</keyword>
<dbReference type="InterPro" id="IPR042203">
    <property type="entry name" value="Leu/Phe-tRNA_Trfase_C"/>
</dbReference>
<dbReference type="KEGG" id="ttf:THTE_0521"/>
<dbReference type="PANTHER" id="PTHR30098:SF2">
    <property type="entry name" value="LEUCYL_PHENYLALANYL-TRNA--PROTEIN TRANSFERASE"/>
    <property type="match status" value="1"/>
</dbReference>
<gene>
    <name evidence="4" type="primary">aat</name>
    <name evidence="5" type="ORF">THTE_0521</name>
</gene>
<proteinExistence type="inferred from homology"/>
<accession>A0A286RAY2</accession>
<dbReference type="Proteomes" id="UP000215086">
    <property type="component" value="Chromosome"/>
</dbReference>
<keyword evidence="6" id="KW-1185">Reference proteome</keyword>
<keyword evidence="1 4" id="KW-0963">Cytoplasm</keyword>
<dbReference type="InterPro" id="IPR016181">
    <property type="entry name" value="Acyl_CoA_acyltransferase"/>
</dbReference>
<dbReference type="OrthoDB" id="9815825at2"/>
<evidence type="ECO:0000313" key="6">
    <source>
        <dbReference type="Proteomes" id="UP000215086"/>
    </source>
</evidence>
<dbReference type="EMBL" id="CP018477">
    <property type="protein sequence ID" value="ASV73123.1"/>
    <property type="molecule type" value="Genomic_DNA"/>
</dbReference>
<organism evidence="5 6">
    <name type="scientific">Thermogutta terrifontis</name>
    <dbReference type="NCBI Taxonomy" id="1331910"/>
    <lineage>
        <taxon>Bacteria</taxon>
        <taxon>Pseudomonadati</taxon>
        <taxon>Planctomycetota</taxon>
        <taxon>Planctomycetia</taxon>
        <taxon>Pirellulales</taxon>
        <taxon>Thermoguttaceae</taxon>
        <taxon>Thermogutta</taxon>
    </lineage>
</organism>
<protein>
    <recommendedName>
        <fullName evidence="4">Leucyl/phenylalanyl-tRNA--protein transferase</fullName>
        <ecNumber evidence="4">2.3.2.6</ecNumber>
    </recommendedName>
    <alternativeName>
        <fullName evidence="4">L/F-transferase</fullName>
    </alternativeName>
    <alternativeName>
        <fullName evidence="4">Leucyltransferase</fullName>
    </alternativeName>
    <alternativeName>
        <fullName evidence="4">Phenyalanyltransferase</fullName>
    </alternativeName>
</protein>
<dbReference type="AlphaFoldDB" id="A0A286RAY2"/>
<dbReference type="HAMAP" id="MF_00688">
    <property type="entry name" value="Leu_Phe_trans"/>
    <property type="match status" value="1"/>
</dbReference>
<comment type="subcellular location">
    <subcellularLocation>
        <location evidence="4">Cytoplasm</location>
    </subcellularLocation>
</comment>
<evidence type="ECO:0000256" key="4">
    <source>
        <dbReference type="HAMAP-Rule" id="MF_00688"/>
    </source>
</evidence>
<name>A0A286RAY2_9BACT</name>
<evidence type="ECO:0000256" key="3">
    <source>
        <dbReference type="ARBA" id="ARBA00023315"/>
    </source>
</evidence>
<evidence type="ECO:0000256" key="1">
    <source>
        <dbReference type="ARBA" id="ARBA00022490"/>
    </source>
</evidence>
<comment type="catalytic activity">
    <reaction evidence="4">
        <text>N-terminal L-lysyl-[protein] + L-leucyl-tRNA(Leu) = N-terminal L-leucyl-L-lysyl-[protein] + tRNA(Leu) + H(+)</text>
        <dbReference type="Rhea" id="RHEA:12340"/>
        <dbReference type="Rhea" id="RHEA-COMP:9613"/>
        <dbReference type="Rhea" id="RHEA-COMP:9622"/>
        <dbReference type="Rhea" id="RHEA-COMP:12670"/>
        <dbReference type="Rhea" id="RHEA-COMP:12671"/>
        <dbReference type="ChEBI" id="CHEBI:15378"/>
        <dbReference type="ChEBI" id="CHEBI:65249"/>
        <dbReference type="ChEBI" id="CHEBI:78442"/>
        <dbReference type="ChEBI" id="CHEBI:78494"/>
        <dbReference type="ChEBI" id="CHEBI:133043"/>
        <dbReference type="EC" id="2.3.2.6"/>
    </reaction>
</comment>
<dbReference type="PANTHER" id="PTHR30098">
    <property type="entry name" value="LEUCYL/PHENYLALANYL-TRNA--PROTEIN TRANSFERASE"/>
    <property type="match status" value="1"/>
</dbReference>
<dbReference type="GO" id="GO:0008914">
    <property type="term" value="F:leucyl-tRNA--protein transferase activity"/>
    <property type="evidence" value="ECO:0007669"/>
    <property type="project" value="UniProtKB-UniRule"/>
</dbReference>
<comment type="similarity">
    <text evidence="4">Belongs to the L/F-transferase family.</text>
</comment>